<dbReference type="OrthoDB" id="7622322at2"/>
<dbReference type="EMBL" id="AWGB01000030">
    <property type="protein sequence ID" value="ESQ89359.1"/>
    <property type="molecule type" value="Genomic_DNA"/>
</dbReference>
<dbReference type="PROSITE" id="PS51257">
    <property type="entry name" value="PROKAR_LIPOPROTEIN"/>
    <property type="match status" value="1"/>
</dbReference>
<protein>
    <recommendedName>
        <fullName evidence="4">TonB-dependent receptor-like beta-barrel domain-containing protein</fullName>
    </recommendedName>
</protein>
<dbReference type="PATRIC" id="fig|1121022.4.peg.2912"/>
<gene>
    <name evidence="2" type="ORF">ABENE_14320</name>
</gene>
<dbReference type="SUPFAM" id="SSF56935">
    <property type="entry name" value="Porins"/>
    <property type="match status" value="1"/>
</dbReference>
<reference evidence="2 3" key="1">
    <citation type="journal article" date="2014" name="Nature">
        <title>Sequential evolution of bacterial morphology by co-option of a developmental regulator.</title>
        <authorList>
            <person name="Jiang C."/>
            <person name="Brown P.J."/>
            <person name="Ducret A."/>
            <person name="Brun Y.V."/>
        </authorList>
    </citation>
    <scope>NUCLEOTIDE SEQUENCE [LARGE SCALE GENOMIC DNA]</scope>
    <source>
        <strain evidence="2 3">DSM 16100</strain>
    </source>
</reference>
<dbReference type="STRING" id="1121022.GCA_000376105_02173"/>
<evidence type="ECO:0008006" key="4">
    <source>
        <dbReference type="Google" id="ProtNLM"/>
    </source>
</evidence>
<keyword evidence="3" id="KW-1185">Reference proteome</keyword>
<accession>V4PPV8</accession>
<evidence type="ECO:0000256" key="1">
    <source>
        <dbReference type="SAM" id="SignalP"/>
    </source>
</evidence>
<dbReference type="Proteomes" id="UP000017837">
    <property type="component" value="Unassembled WGS sequence"/>
</dbReference>
<evidence type="ECO:0000313" key="3">
    <source>
        <dbReference type="Proteomes" id="UP000017837"/>
    </source>
</evidence>
<dbReference type="RefSeq" id="WP_018081839.1">
    <property type="nucleotide sequence ID" value="NZ_AQWM01000008.1"/>
</dbReference>
<comment type="caution">
    <text evidence="2">The sequence shown here is derived from an EMBL/GenBank/DDBJ whole genome shotgun (WGS) entry which is preliminary data.</text>
</comment>
<sequence length="677" mass="74881">MRLHLTTALAPVLLALGCLGGSPAVAQDGVTPPAAISAGQVLTYQPTYFAEFQVSTAFDMVLHVPGFVFSGGEEARGFSGTAGNVLIDGQRPTTKSDLGNTLSNINAAQVDHLELITGGTAGIDMHGHRQIVNVVRKKDAKPNFSVLGIYRNMDGRTDAGVLLFTYNDNRNGKSTDITADIFNFFSNGAQNSRRVTTDSSGANILNIHEHGGGTGIESQASHSRPLWGGKITFNGTYNPSIYRQNTTYISDGSTGHESFIEKDTPSELGSQYERKLGHGVDLNLNVLVRHERVHDIDIYTDEDGTADYRALSLTDERILNGRLRWEKREGLTFAVGTESVFNSMDRDSSFVMNASSPTVPTDHVRVEEDRTETFASANWKATKKLSFEGELKVEVSTISVPAANRADSFTYYKPRLQAVYALSDKTKISWKTLRQVDQLSFSGFASSVELQTDHVTLGNTSLVPQKDWLNTLILEHSFWDKGAISLALEHYDYEDTADLIAVIDNGNIYTSNGNIGASQWDSVRLKLDTPLDRFHVPHGTLSLDWTYRNSRVKDPITGKERHVSGAAPHIYSASFSQEFPKSGTSWGIDLESAGKERSYLANELTDASFDPWTQAWFQYKTPRKVTFKITVKNPLNLRFTKDRVVYEGLRGLSPVAYTQHTTSKIPPILEIRLKKDF</sequence>
<evidence type="ECO:0000313" key="2">
    <source>
        <dbReference type="EMBL" id="ESQ89359.1"/>
    </source>
</evidence>
<name>V4PPV8_9CAUL</name>
<proteinExistence type="predicted"/>
<dbReference type="eggNOG" id="COG4771">
    <property type="taxonomic scope" value="Bacteria"/>
</dbReference>
<feature type="chain" id="PRO_5004725210" description="TonB-dependent receptor-like beta-barrel domain-containing protein" evidence="1">
    <location>
        <begin position="27"/>
        <end position="677"/>
    </location>
</feature>
<dbReference type="AlphaFoldDB" id="V4PPV8"/>
<organism evidence="2 3">
    <name type="scientific">Asticcacaulis benevestitus DSM 16100 = ATCC BAA-896</name>
    <dbReference type="NCBI Taxonomy" id="1121022"/>
    <lineage>
        <taxon>Bacteria</taxon>
        <taxon>Pseudomonadati</taxon>
        <taxon>Pseudomonadota</taxon>
        <taxon>Alphaproteobacteria</taxon>
        <taxon>Caulobacterales</taxon>
        <taxon>Caulobacteraceae</taxon>
        <taxon>Asticcacaulis</taxon>
    </lineage>
</organism>
<feature type="signal peptide" evidence="1">
    <location>
        <begin position="1"/>
        <end position="26"/>
    </location>
</feature>
<keyword evidence="1" id="KW-0732">Signal</keyword>